<dbReference type="AlphaFoldDB" id="A0A409VK21"/>
<evidence type="ECO:0000313" key="2">
    <source>
        <dbReference type="EMBL" id="PPQ66593.1"/>
    </source>
</evidence>
<feature type="compositionally biased region" description="Low complexity" evidence="1">
    <location>
        <begin position="52"/>
        <end position="69"/>
    </location>
</feature>
<reference evidence="2 3" key="1">
    <citation type="journal article" date="2018" name="Evol. Lett.">
        <title>Horizontal gene cluster transfer increased hallucinogenic mushroom diversity.</title>
        <authorList>
            <person name="Reynolds H.T."/>
            <person name="Vijayakumar V."/>
            <person name="Gluck-Thaler E."/>
            <person name="Korotkin H.B."/>
            <person name="Matheny P.B."/>
            <person name="Slot J.C."/>
        </authorList>
    </citation>
    <scope>NUCLEOTIDE SEQUENCE [LARGE SCALE GENOMIC DNA]</scope>
    <source>
        <strain evidence="2 3">SRW20</strain>
    </source>
</reference>
<dbReference type="InParanoid" id="A0A409VK21"/>
<feature type="region of interest" description="Disordered" evidence="1">
    <location>
        <begin position="168"/>
        <end position="188"/>
    </location>
</feature>
<accession>A0A409VK21</accession>
<feature type="region of interest" description="Disordered" evidence="1">
    <location>
        <begin position="1"/>
        <end position="22"/>
    </location>
</feature>
<feature type="compositionally biased region" description="Low complexity" evidence="1">
    <location>
        <begin position="11"/>
        <end position="22"/>
    </location>
</feature>
<feature type="region of interest" description="Disordered" evidence="1">
    <location>
        <begin position="50"/>
        <end position="89"/>
    </location>
</feature>
<evidence type="ECO:0000313" key="3">
    <source>
        <dbReference type="Proteomes" id="UP000284706"/>
    </source>
</evidence>
<proteinExistence type="predicted"/>
<feature type="compositionally biased region" description="Basic and acidic residues" evidence="1">
    <location>
        <begin position="179"/>
        <end position="188"/>
    </location>
</feature>
<comment type="caution">
    <text evidence="2">The sequence shown here is derived from an EMBL/GenBank/DDBJ whole genome shotgun (WGS) entry which is preliminary data.</text>
</comment>
<dbReference type="Proteomes" id="UP000284706">
    <property type="component" value="Unassembled WGS sequence"/>
</dbReference>
<gene>
    <name evidence="2" type="ORF">CVT26_009493</name>
</gene>
<dbReference type="OrthoDB" id="2649950at2759"/>
<dbReference type="EMBL" id="NHYE01005627">
    <property type="protein sequence ID" value="PPQ66593.1"/>
    <property type="molecule type" value="Genomic_DNA"/>
</dbReference>
<feature type="compositionally biased region" description="Polar residues" evidence="1">
    <location>
        <begin position="110"/>
        <end position="123"/>
    </location>
</feature>
<keyword evidence="3" id="KW-1185">Reference proteome</keyword>
<organism evidence="2 3">
    <name type="scientific">Gymnopilus dilepis</name>
    <dbReference type="NCBI Taxonomy" id="231916"/>
    <lineage>
        <taxon>Eukaryota</taxon>
        <taxon>Fungi</taxon>
        <taxon>Dikarya</taxon>
        <taxon>Basidiomycota</taxon>
        <taxon>Agaricomycotina</taxon>
        <taxon>Agaricomycetes</taxon>
        <taxon>Agaricomycetidae</taxon>
        <taxon>Agaricales</taxon>
        <taxon>Agaricineae</taxon>
        <taxon>Hymenogastraceae</taxon>
        <taxon>Gymnopilus</taxon>
    </lineage>
</organism>
<evidence type="ECO:0000256" key="1">
    <source>
        <dbReference type="SAM" id="MobiDB-lite"/>
    </source>
</evidence>
<feature type="region of interest" description="Disordered" evidence="1">
    <location>
        <begin position="109"/>
        <end position="130"/>
    </location>
</feature>
<name>A0A409VK21_9AGAR</name>
<sequence>MLKRQRSFFQIPSNPSSSKSPSIILATPLHDNSSGTMGRVQEPLLTRDNTITCTSPTTSSRQTTRCSPRLPTPQPPQPIDGREESADGSCEEIEVRYPSFLPHGTLAELASSSGQDDNGNSMKGTYPTDHNSRITQYLKELEIIDHLPLDRHNPCESLCPMCDSVNETDEGNSASAGPRSKERESSGLRDRLCNVAPRVVELRSVAEESGHVGHFHLQHHPHFDQYAQEILYSYRKTPHTIVIDSHTPDIAPHIVITPPSDPLDAFPVAEGNRVNCQVPWNLVVPPMSLLTSRMPTYEEWTSMLQLLHSPDSHPPHPPGARRVFNRSAFDIQVNSSEEERLCPFTKELHWANHRRLYKITAVAAGLRAIELRSLDSHTSTLLESTKEESAQWTDPADCRDTHVIHSVDPRLAPHIVIQECGPNDPWTVWNNSTSYQDLDSGTTLSVIPPRRTLLTCPDAADNGAAESIDMHWDHDDDLSSCDSSCPQTPSLQDEFGDVFLFEEDITECPTYQDYPDRSYVIPEDIPSPKSKATFFILDEDEDDGPPEFDDWYLAIAKRAQEVHEEDDIITEQYS</sequence>
<protein>
    <submittedName>
        <fullName evidence="2">Uncharacterized protein</fullName>
    </submittedName>
</protein>